<organism evidence="1 2">
    <name type="scientific">Hypsizygus marmoreus</name>
    <name type="common">White beech mushroom</name>
    <name type="synonym">Agaricus marmoreus</name>
    <dbReference type="NCBI Taxonomy" id="39966"/>
    <lineage>
        <taxon>Eukaryota</taxon>
        <taxon>Fungi</taxon>
        <taxon>Dikarya</taxon>
        <taxon>Basidiomycota</taxon>
        <taxon>Agaricomycotina</taxon>
        <taxon>Agaricomycetes</taxon>
        <taxon>Agaricomycetidae</taxon>
        <taxon>Agaricales</taxon>
        <taxon>Tricholomatineae</taxon>
        <taxon>Lyophyllaceae</taxon>
        <taxon>Hypsizygus</taxon>
    </lineage>
</organism>
<reference evidence="1" key="1">
    <citation type="submission" date="2018-04" db="EMBL/GenBank/DDBJ databases">
        <title>Whole genome sequencing of Hypsizygus marmoreus.</title>
        <authorList>
            <person name="Choi I.-G."/>
            <person name="Min B."/>
            <person name="Kim J.-G."/>
            <person name="Kim S."/>
            <person name="Oh Y.-L."/>
            <person name="Kong W.-S."/>
            <person name="Park H."/>
            <person name="Jeong J."/>
            <person name="Song E.-S."/>
        </authorList>
    </citation>
    <scope>NUCLEOTIDE SEQUENCE [LARGE SCALE GENOMIC DNA]</scope>
    <source>
        <strain evidence="1">51987-8</strain>
    </source>
</reference>
<dbReference type="EMBL" id="LUEZ02000041">
    <property type="protein sequence ID" value="RDB24869.1"/>
    <property type="molecule type" value="Genomic_DNA"/>
</dbReference>
<name>A0A369JRG1_HYPMA</name>
<dbReference type="OrthoDB" id="3263651at2759"/>
<sequence>MNVDTQLFRRSEAYFERSRLANQVYKKPELMDPCMILSNCLVTTLEIIDLFWENRVAVDVDNDYKIVYFDQRTPNTPKFQERFSMAHPDRDRDVFLRAHFNYSLLVNMIGGDVRDDFMCDEPDTFADMMDLYGDPIDLSGDLAEEWGTPIGRKVREWLLAHQ</sequence>
<evidence type="ECO:0000313" key="1">
    <source>
        <dbReference type="EMBL" id="RDB24869.1"/>
    </source>
</evidence>
<evidence type="ECO:0000313" key="2">
    <source>
        <dbReference type="Proteomes" id="UP000076154"/>
    </source>
</evidence>
<protein>
    <submittedName>
        <fullName evidence="1">Uncharacterized protein</fullName>
    </submittedName>
</protein>
<accession>A0A369JRG1</accession>
<keyword evidence="2" id="KW-1185">Reference proteome</keyword>
<gene>
    <name evidence="1" type="ORF">Hypma_007346</name>
</gene>
<dbReference type="InParanoid" id="A0A369JRG1"/>
<proteinExistence type="predicted"/>
<dbReference type="AlphaFoldDB" id="A0A369JRG1"/>
<dbReference type="Proteomes" id="UP000076154">
    <property type="component" value="Unassembled WGS sequence"/>
</dbReference>
<comment type="caution">
    <text evidence="1">The sequence shown here is derived from an EMBL/GenBank/DDBJ whole genome shotgun (WGS) entry which is preliminary data.</text>
</comment>